<dbReference type="GO" id="GO:0003700">
    <property type="term" value="F:DNA-binding transcription factor activity"/>
    <property type="evidence" value="ECO:0007669"/>
    <property type="project" value="InterPro"/>
</dbReference>
<feature type="region of interest" description="Disordered" evidence="4">
    <location>
        <begin position="248"/>
        <end position="270"/>
    </location>
</feature>
<dbReference type="InterPro" id="IPR036388">
    <property type="entry name" value="WH-like_DNA-bd_sf"/>
</dbReference>
<dbReference type="SMART" id="SM00345">
    <property type="entry name" value="HTH_GNTR"/>
    <property type="match status" value="1"/>
</dbReference>
<dbReference type="InterPro" id="IPR036390">
    <property type="entry name" value="WH_DNA-bd_sf"/>
</dbReference>
<evidence type="ECO:0000256" key="3">
    <source>
        <dbReference type="ARBA" id="ARBA00023163"/>
    </source>
</evidence>
<evidence type="ECO:0000259" key="5">
    <source>
        <dbReference type="PROSITE" id="PS50949"/>
    </source>
</evidence>
<dbReference type="PANTHER" id="PTHR43537">
    <property type="entry name" value="TRANSCRIPTIONAL REGULATOR, GNTR FAMILY"/>
    <property type="match status" value="1"/>
</dbReference>
<dbReference type="PRINTS" id="PR00035">
    <property type="entry name" value="HTHGNTR"/>
</dbReference>
<name>A0A0P0Z173_9HYPH</name>
<sequence length="270" mass="30160">MSSDVSITRGDTETRSGYERVVSFLREQLLSGQLRTGDCLLPERELSVRLNVSRPMLREALRALAMIGAVEIRHGVGTIVKRPDVSTLGEFFSFVLAQQADVIDDIMEARIAIEHHAVRLACRRAGQIDLDRIADALTQIAQTIHDVEAGGAADFRFHEAIVRAAHSPTLVSIYGSLSALMMRSHLDRREQIIRIEGIDAFLIDHHRLIFSAIVDRDAQKADDLLTRHFEIGAEFRRRATMLETAHRMGERREAASPAGPSNDQNARTHP</sequence>
<feature type="compositionally biased region" description="Polar residues" evidence="4">
    <location>
        <begin position="259"/>
        <end position="270"/>
    </location>
</feature>
<evidence type="ECO:0000256" key="4">
    <source>
        <dbReference type="SAM" id="MobiDB-lite"/>
    </source>
</evidence>
<dbReference type="Gene3D" id="1.10.10.10">
    <property type="entry name" value="Winged helix-like DNA-binding domain superfamily/Winged helix DNA-binding domain"/>
    <property type="match status" value="1"/>
</dbReference>
<evidence type="ECO:0000313" key="6">
    <source>
        <dbReference type="EMBL" id="BAT27682.1"/>
    </source>
</evidence>
<dbReference type="InterPro" id="IPR000524">
    <property type="entry name" value="Tscrpt_reg_HTH_GntR"/>
</dbReference>
<accession>A0A0P0Z173</accession>
<keyword evidence="3" id="KW-0804">Transcription</keyword>
<dbReference type="Pfam" id="PF00392">
    <property type="entry name" value="GntR"/>
    <property type="match status" value="1"/>
</dbReference>
<keyword evidence="2" id="KW-0238">DNA-binding</keyword>
<keyword evidence="1" id="KW-0805">Transcription regulation</keyword>
<dbReference type="AlphaFoldDB" id="A0A0P0Z173"/>
<dbReference type="SMART" id="SM00895">
    <property type="entry name" value="FCD"/>
    <property type="match status" value="1"/>
</dbReference>
<evidence type="ECO:0000256" key="2">
    <source>
        <dbReference type="ARBA" id="ARBA00023125"/>
    </source>
</evidence>
<protein>
    <submittedName>
        <fullName evidence="6">Transcriptional regulator</fullName>
    </submittedName>
</protein>
<dbReference type="Pfam" id="PF07729">
    <property type="entry name" value="FCD"/>
    <property type="match status" value="1"/>
</dbReference>
<dbReference type="EMBL" id="LC066375">
    <property type="protein sequence ID" value="BAT27682.1"/>
    <property type="molecule type" value="Genomic_DNA"/>
</dbReference>
<dbReference type="OrthoDB" id="9812645at2"/>
<dbReference type="PROSITE" id="PS50949">
    <property type="entry name" value="HTH_GNTR"/>
    <property type="match status" value="1"/>
</dbReference>
<dbReference type="SUPFAM" id="SSF48008">
    <property type="entry name" value="GntR ligand-binding domain-like"/>
    <property type="match status" value="1"/>
</dbReference>
<dbReference type="InterPro" id="IPR011711">
    <property type="entry name" value="GntR_C"/>
</dbReference>
<dbReference type="CDD" id="cd07377">
    <property type="entry name" value="WHTH_GntR"/>
    <property type="match status" value="1"/>
</dbReference>
<dbReference type="InterPro" id="IPR008920">
    <property type="entry name" value="TF_FadR/GntR_C"/>
</dbReference>
<feature type="domain" description="HTH gntR-type" evidence="5">
    <location>
        <begin position="15"/>
        <end position="83"/>
    </location>
</feature>
<dbReference type="PANTHER" id="PTHR43537:SF5">
    <property type="entry name" value="UXU OPERON TRANSCRIPTIONAL REGULATOR"/>
    <property type="match status" value="1"/>
</dbReference>
<dbReference type="GO" id="GO:0003677">
    <property type="term" value="F:DNA binding"/>
    <property type="evidence" value="ECO:0007669"/>
    <property type="project" value="UniProtKB-KW"/>
</dbReference>
<dbReference type="RefSeq" id="WP_083507668.1">
    <property type="nucleotide sequence ID" value="NZ_BBWR01000003.1"/>
</dbReference>
<dbReference type="SUPFAM" id="SSF46785">
    <property type="entry name" value="Winged helix' DNA-binding domain"/>
    <property type="match status" value="1"/>
</dbReference>
<proteinExistence type="predicted"/>
<reference evidence="6" key="1">
    <citation type="journal article" date="2015" name="Proc. Natl. Acad. Sci. U.S.A.">
        <title>Bacterial clade with the ribosomal RNA operon on a small plasmid rather than the chromosome.</title>
        <authorList>
            <person name="Anda M."/>
            <person name="Ohtsubo Y."/>
            <person name="Okubo T."/>
            <person name="Sugawara M."/>
            <person name="Nagata Y."/>
            <person name="Tsuda M."/>
            <person name="Minamisawa K."/>
            <person name="Mitsui H."/>
        </authorList>
    </citation>
    <scope>NUCLEOTIDE SEQUENCE</scope>
    <source>
        <strain evidence="6">JCM 14755</strain>
    </source>
</reference>
<organism evidence="6">
    <name type="scientific">Aureimonas frigidaquae</name>
    <dbReference type="NCBI Taxonomy" id="424757"/>
    <lineage>
        <taxon>Bacteria</taxon>
        <taxon>Pseudomonadati</taxon>
        <taxon>Pseudomonadota</taxon>
        <taxon>Alphaproteobacteria</taxon>
        <taxon>Hyphomicrobiales</taxon>
        <taxon>Aurantimonadaceae</taxon>
        <taxon>Aureimonas</taxon>
    </lineage>
</organism>
<evidence type="ECO:0000256" key="1">
    <source>
        <dbReference type="ARBA" id="ARBA00023015"/>
    </source>
</evidence>
<dbReference type="Gene3D" id="1.20.120.530">
    <property type="entry name" value="GntR ligand-binding domain-like"/>
    <property type="match status" value="1"/>
</dbReference>